<sequence length="462" mass="52282">MEQGGREKGKEKGKEKVEERTSAKKPGSKTGERPGPSQWSKEEASGGLYIAATAARSPALGVLKRRSIKLTQKFTSTKASRVNEGNYSGIPSIEGYSLSKKVRWADELHDRTRSDSGGGKTTPSVATGIKRTYKEALLTPKPKSTQPPRRPPNLHTFPVPPGYSSLRGRCFRCLGSNHWAYNCRGPIRCRRCYKTGHIARSCMDRLPMSVYRAMRARPSYLSAFVPLTEDFYTRQNRCRNAILVDVLPPKILGHFPHEHIANKLASRFGGFPADFHVARYSERDFVVFLPEWVPSEQLLRREILSLEELKLQCFPWNPWSHARVTQLTYNVWIQLMISRSEWWISRGTRCLISVNYLSNIPENLEITVGDVSTSVLIQLERWGRREFAAPENPPNERTDQHDPQQRGPDMHRRSGGSVRGRRSSAAGSSSSDALWNSSEIRDRRRAIDPPSGLTWLKTPLSS</sequence>
<feature type="compositionally biased region" description="Basic and acidic residues" evidence="2">
    <location>
        <begin position="387"/>
        <end position="412"/>
    </location>
</feature>
<dbReference type="Gene3D" id="4.10.60.10">
    <property type="entry name" value="Zinc finger, CCHC-type"/>
    <property type="match status" value="1"/>
</dbReference>
<protein>
    <recommendedName>
        <fullName evidence="3">CCHC-type domain-containing protein</fullName>
    </recommendedName>
</protein>
<keyword evidence="1" id="KW-0862">Zinc</keyword>
<organism evidence="4">
    <name type="scientific">Ananas comosus var. bracteatus</name>
    <name type="common">red pineapple</name>
    <dbReference type="NCBI Taxonomy" id="296719"/>
    <lineage>
        <taxon>Eukaryota</taxon>
        <taxon>Viridiplantae</taxon>
        <taxon>Streptophyta</taxon>
        <taxon>Embryophyta</taxon>
        <taxon>Tracheophyta</taxon>
        <taxon>Spermatophyta</taxon>
        <taxon>Magnoliopsida</taxon>
        <taxon>Liliopsida</taxon>
        <taxon>Poales</taxon>
        <taxon>Bromeliaceae</taxon>
        <taxon>Bromelioideae</taxon>
        <taxon>Ananas</taxon>
    </lineage>
</organism>
<dbReference type="SMART" id="SM00343">
    <property type="entry name" value="ZnF_C2HC"/>
    <property type="match status" value="2"/>
</dbReference>
<accession>A0A6V7PQ04</accession>
<dbReference type="GO" id="GO:0003676">
    <property type="term" value="F:nucleic acid binding"/>
    <property type="evidence" value="ECO:0007669"/>
    <property type="project" value="InterPro"/>
</dbReference>
<evidence type="ECO:0000256" key="1">
    <source>
        <dbReference type="PROSITE-ProRule" id="PRU00047"/>
    </source>
</evidence>
<keyword evidence="1" id="KW-0479">Metal-binding</keyword>
<evidence type="ECO:0000313" key="4">
    <source>
        <dbReference type="EMBL" id="CAD1832901.1"/>
    </source>
</evidence>
<dbReference type="PROSITE" id="PS50158">
    <property type="entry name" value="ZF_CCHC"/>
    <property type="match status" value="1"/>
</dbReference>
<dbReference type="GO" id="GO:0008270">
    <property type="term" value="F:zinc ion binding"/>
    <property type="evidence" value="ECO:0007669"/>
    <property type="project" value="UniProtKB-KW"/>
</dbReference>
<dbReference type="InterPro" id="IPR036875">
    <property type="entry name" value="Znf_CCHC_sf"/>
</dbReference>
<gene>
    <name evidence="4" type="ORF">CB5_LOCUS16112</name>
</gene>
<dbReference type="SUPFAM" id="SSF57756">
    <property type="entry name" value="Retrovirus zinc finger-like domains"/>
    <property type="match status" value="1"/>
</dbReference>
<feature type="region of interest" description="Disordered" evidence="2">
    <location>
        <begin position="387"/>
        <end position="462"/>
    </location>
</feature>
<dbReference type="AlphaFoldDB" id="A0A6V7PQ04"/>
<reference evidence="4" key="1">
    <citation type="submission" date="2020-07" db="EMBL/GenBank/DDBJ databases">
        <authorList>
            <person name="Lin J."/>
        </authorList>
    </citation>
    <scope>NUCLEOTIDE SEQUENCE</scope>
</reference>
<feature type="compositionally biased region" description="Basic and acidic residues" evidence="2">
    <location>
        <begin position="1"/>
        <end position="22"/>
    </location>
</feature>
<name>A0A6V7PQ04_ANACO</name>
<feature type="region of interest" description="Disordered" evidence="2">
    <location>
        <begin position="1"/>
        <end position="43"/>
    </location>
</feature>
<evidence type="ECO:0000259" key="3">
    <source>
        <dbReference type="PROSITE" id="PS50158"/>
    </source>
</evidence>
<dbReference type="EMBL" id="LR862150">
    <property type="protein sequence ID" value="CAD1832901.1"/>
    <property type="molecule type" value="Genomic_DNA"/>
</dbReference>
<proteinExistence type="predicted"/>
<keyword evidence="1" id="KW-0863">Zinc-finger</keyword>
<feature type="domain" description="CCHC-type" evidence="3">
    <location>
        <begin position="188"/>
        <end position="202"/>
    </location>
</feature>
<evidence type="ECO:0000256" key="2">
    <source>
        <dbReference type="SAM" id="MobiDB-lite"/>
    </source>
</evidence>
<dbReference type="InterPro" id="IPR001878">
    <property type="entry name" value="Znf_CCHC"/>
</dbReference>